<dbReference type="PANTHER" id="PTHR33171">
    <property type="entry name" value="LAR_N DOMAIN-CONTAINING PROTEIN"/>
    <property type="match status" value="1"/>
</dbReference>
<proteinExistence type="predicted"/>
<feature type="domain" description="Lactate racemase C-terminal" evidence="1">
    <location>
        <begin position="3"/>
        <end position="115"/>
    </location>
</feature>
<protein>
    <recommendedName>
        <fullName evidence="1">Lactate racemase C-terminal domain-containing protein</fullName>
    </recommendedName>
</protein>
<accession>X0U0A3</accession>
<feature type="non-terminal residue" evidence="2">
    <location>
        <position position="1"/>
    </location>
</feature>
<dbReference type="Pfam" id="PF21113">
    <property type="entry name" value="LarA_C"/>
    <property type="match status" value="1"/>
</dbReference>
<evidence type="ECO:0000259" key="1">
    <source>
        <dbReference type="Pfam" id="PF21113"/>
    </source>
</evidence>
<comment type="caution">
    <text evidence="2">The sequence shown here is derived from an EMBL/GenBank/DDBJ whole genome shotgun (WGS) entry which is preliminary data.</text>
</comment>
<sequence>AYASLAVKQGGTMVLITPCHEGISPIHAILKERATLTYIENLEAIDKKEIDDLIAGAVLLVHAQILERAEVICYSNGLTEEDKKALGFKHASTVEEAMEMAFKSQGKDAKVGILKCGEILPIMK</sequence>
<dbReference type="InterPro" id="IPR048520">
    <property type="entry name" value="LarA_C"/>
</dbReference>
<gene>
    <name evidence="2" type="ORF">S01H1_22178</name>
</gene>
<dbReference type="AlphaFoldDB" id="X0U0A3"/>
<dbReference type="PANTHER" id="PTHR33171:SF17">
    <property type="entry name" value="LARA-LIKE N-TERMINAL DOMAIN-CONTAINING PROTEIN"/>
    <property type="match status" value="1"/>
</dbReference>
<reference evidence="2" key="1">
    <citation type="journal article" date="2014" name="Front. Microbiol.">
        <title>High frequency of phylogenetically diverse reductive dehalogenase-homologous genes in deep subseafloor sedimentary metagenomes.</title>
        <authorList>
            <person name="Kawai M."/>
            <person name="Futagami T."/>
            <person name="Toyoda A."/>
            <person name="Takaki Y."/>
            <person name="Nishi S."/>
            <person name="Hori S."/>
            <person name="Arai W."/>
            <person name="Tsubouchi T."/>
            <person name="Morono Y."/>
            <person name="Uchiyama I."/>
            <person name="Ito T."/>
            <person name="Fujiyama A."/>
            <person name="Inagaki F."/>
            <person name="Takami H."/>
        </authorList>
    </citation>
    <scope>NUCLEOTIDE SEQUENCE</scope>
    <source>
        <strain evidence="2">Expedition CK06-06</strain>
    </source>
</reference>
<organism evidence="2">
    <name type="scientific">marine sediment metagenome</name>
    <dbReference type="NCBI Taxonomy" id="412755"/>
    <lineage>
        <taxon>unclassified sequences</taxon>
        <taxon>metagenomes</taxon>
        <taxon>ecological metagenomes</taxon>
    </lineage>
</organism>
<name>X0U0A3_9ZZZZ</name>
<dbReference type="InterPro" id="IPR048068">
    <property type="entry name" value="LarA-like"/>
</dbReference>
<dbReference type="EMBL" id="BARS01012460">
    <property type="protein sequence ID" value="GAF99248.1"/>
    <property type="molecule type" value="Genomic_DNA"/>
</dbReference>
<dbReference type="InterPro" id="IPR043166">
    <property type="entry name" value="LarA-like_C"/>
</dbReference>
<evidence type="ECO:0000313" key="2">
    <source>
        <dbReference type="EMBL" id="GAF99248.1"/>
    </source>
</evidence>
<dbReference type="Gene3D" id="3.90.226.30">
    <property type="match status" value="1"/>
</dbReference>